<dbReference type="GO" id="GO:0016740">
    <property type="term" value="F:transferase activity"/>
    <property type="evidence" value="ECO:0007669"/>
    <property type="project" value="UniProtKB-KW"/>
</dbReference>
<gene>
    <name evidence="5" type="ORF">Fot_41971</name>
</gene>
<dbReference type="PANTHER" id="PTHR11783">
    <property type="entry name" value="SULFOTRANSFERASE SULT"/>
    <property type="match status" value="1"/>
</dbReference>
<dbReference type="EC" id="2.8.2.-" evidence="3"/>
<evidence type="ECO:0000256" key="2">
    <source>
        <dbReference type="ARBA" id="ARBA00022679"/>
    </source>
</evidence>
<proteinExistence type="inferred from homology"/>
<evidence type="ECO:0000259" key="4">
    <source>
        <dbReference type="Pfam" id="PF00685"/>
    </source>
</evidence>
<dbReference type="AlphaFoldDB" id="A0ABD1RNN3"/>
<reference evidence="6" key="1">
    <citation type="submission" date="2024-07" db="EMBL/GenBank/DDBJ databases">
        <title>Two chromosome-level genome assemblies of Korean endemic species Abeliophyllum distichum and Forsythia ovata (Oleaceae).</title>
        <authorList>
            <person name="Jang H."/>
        </authorList>
    </citation>
    <scope>NUCLEOTIDE SEQUENCE [LARGE SCALE GENOMIC DNA]</scope>
</reference>
<organism evidence="5 6">
    <name type="scientific">Forsythia ovata</name>
    <dbReference type="NCBI Taxonomy" id="205694"/>
    <lineage>
        <taxon>Eukaryota</taxon>
        <taxon>Viridiplantae</taxon>
        <taxon>Streptophyta</taxon>
        <taxon>Embryophyta</taxon>
        <taxon>Tracheophyta</taxon>
        <taxon>Spermatophyta</taxon>
        <taxon>Magnoliopsida</taxon>
        <taxon>eudicotyledons</taxon>
        <taxon>Gunneridae</taxon>
        <taxon>Pentapetalae</taxon>
        <taxon>asterids</taxon>
        <taxon>lamiids</taxon>
        <taxon>Lamiales</taxon>
        <taxon>Oleaceae</taxon>
        <taxon>Forsythieae</taxon>
        <taxon>Forsythia</taxon>
    </lineage>
</organism>
<dbReference type="EMBL" id="JBFOLJ010000012">
    <property type="protein sequence ID" value="KAL2488679.1"/>
    <property type="molecule type" value="Genomic_DNA"/>
</dbReference>
<name>A0ABD1RNN3_9LAMI</name>
<dbReference type="Proteomes" id="UP001604277">
    <property type="component" value="Unassembled WGS sequence"/>
</dbReference>
<protein>
    <recommendedName>
        <fullName evidence="3">Sulfotransferase</fullName>
        <ecNumber evidence="3">2.8.2.-</ecNumber>
    </recommendedName>
</protein>
<dbReference type="Pfam" id="PF00685">
    <property type="entry name" value="Sulfotransfer_1"/>
    <property type="match status" value="1"/>
</dbReference>
<sequence length="143" mass="16586">MFCEGIYQFGPYWDHVLGFWNASIESPDKVLILTYENLKKNTLDSVKKIAKHMGQPFSMEEEKNGIVEETVKLCSFDKLSNLEVNKNGVTKIASFRYYENHVFFRKGEVGDWKTHLTPEMVDKINEISKRKFGSTGFKSYISL</sequence>
<keyword evidence="2 3" id="KW-0808">Transferase</keyword>
<keyword evidence="6" id="KW-1185">Reference proteome</keyword>
<dbReference type="InterPro" id="IPR027417">
    <property type="entry name" value="P-loop_NTPase"/>
</dbReference>
<comment type="caution">
    <text evidence="5">The sequence shown here is derived from an EMBL/GenBank/DDBJ whole genome shotgun (WGS) entry which is preliminary data.</text>
</comment>
<accession>A0ABD1RNN3</accession>
<evidence type="ECO:0000313" key="6">
    <source>
        <dbReference type="Proteomes" id="UP001604277"/>
    </source>
</evidence>
<evidence type="ECO:0000313" key="5">
    <source>
        <dbReference type="EMBL" id="KAL2488679.1"/>
    </source>
</evidence>
<dbReference type="InterPro" id="IPR000863">
    <property type="entry name" value="Sulfotransferase_dom"/>
</dbReference>
<dbReference type="SUPFAM" id="SSF52540">
    <property type="entry name" value="P-loop containing nucleoside triphosphate hydrolases"/>
    <property type="match status" value="1"/>
</dbReference>
<evidence type="ECO:0000256" key="3">
    <source>
        <dbReference type="RuleBase" id="RU361155"/>
    </source>
</evidence>
<dbReference type="Gene3D" id="3.40.50.300">
    <property type="entry name" value="P-loop containing nucleotide triphosphate hydrolases"/>
    <property type="match status" value="1"/>
</dbReference>
<feature type="domain" description="Sulfotransferase" evidence="4">
    <location>
        <begin position="1"/>
        <end position="136"/>
    </location>
</feature>
<evidence type="ECO:0000256" key="1">
    <source>
        <dbReference type="ARBA" id="ARBA00005771"/>
    </source>
</evidence>
<comment type="similarity">
    <text evidence="1 3">Belongs to the sulfotransferase 1 family.</text>
</comment>